<dbReference type="GeneID" id="24794785"/>
<accession>A0A075WKJ0</accession>
<protein>
    <submittedName>
        <fullName evidence="1">Putative pyrophosphatase</fullName>
    </submittedName>
</protein>
<sequence>MEELLDILREFRDSRGWLKYHTPKNLAVSISIEVAELLEIFQWTRSSDEEFEVLERRKGEVEEEIADVLIYLLFLCDVAEINPIEAVKRKMEKNERKYPKNRVHEF</sequence>
<dbReference type="RefSeq" id="WP_010878674.1">
    <property type="nucleotide sequence ID" value="NZ_CP006577.1"/>
</dbReference>
<dbReference type="Proteomes" id="UP000028501">
    <property type="component" value="Chromosome"/>
</dbReference>
<dbReference type="GO" id="GO:0009143">
    <property type="term" value="P:nucleoside triphosphate catabolic process"/>
    <property type="evidence" value="ECO:0007669"/>
    <property type="project" value="InterPro"/>
</dbReference>
<dbReference type="EMBL" id="CP006577">
    <property type="protein sequence ID" value="AIG98053.1"/>
    <property type="molecule type" value="Genomic_DNA"/>
</dbReference>
<dbReference type="SUPFAM" id="SSF101386">
    <property type="entry name" value="all-alpha NTP pyrophosphatases"/>
    <property type="match status" value="1"/>
</dbReference>
<dbReference type="PANTHER" id="PTHR46523">
    <property type="entry name" value="DCTP PYROPHOSPHATASE 1"/>
    <property type="match status" value="1"/>
</dbReference>
<dbReference type="HOGENOM" id="CLU_110454_2_1_2"/>
<dbReference type="KEGG" id="afg:AFULGI_00012780"/>
<evidence type="ECO:0000313" key="1">
    <source>
        <dbReference type="EMBL" id="AIG98053.1"/>
    </source>
</evidence>
<dbReference type="InterPro" id="IPR025984">
    <property type="entry name" value="DCTPP"/>
</dbReference>
<name>A0A075WKJ0_ARCFL</name>
<dbReference type="GO" id="GO:0047429">
    <property type="term" value="F:nucleoside triphosphate diphosphatase activity"/>
    <property type="evidence" value="ECO:0007669"/>
    <property type="project" value="InterPro"/>
</dbReference>
<reference evidence="1 2" key="1">
    <citation type="submission" date="2013-07" db="EMBL/GenBank/DDBJ databases">
        <title>Genome of Archaeoglobus fulgidus.</title>
        <authorList>
            <person name="Fiebig A."/>
            <person name="Birkeland N.-K."/>
        </authorList>
    </citation>
    <scope>NUCLEOTIDE SEQUENCE [LARGE SCALE GENOMIC DNA]</scope>
    <source>
        <strain evidence="1 2">DSM 8774</strain>
    </source>
</reference>
<proteinExistence type="predicted"/>
<gene>
    <name evidence="1" type="ORF">AFULGI_00012780</name>
</gene>
<dbReference type="SMR" id="A0A075WKJ0"/>
<dbReference type="InterPro" id="IPR052555">
    <property type="entry name" value="dCTP_Pyrophosphatase"/>
</dbReference>
<organism evidence="1 2">
    <name type="scientific">Archaeoglobus fulgidus DSM 8774</name>
    <dbReference type="NCBI Taxonomy" id="1344584"/>
    <lineage>
        <taxon>Archaea</taxon>
        <taxon>Methanobacteriati</taxon>
        <taxon>Methanobacteriota</taxon>
        <taxon>Archaeoglobi</taxon>
        <taxon>Archaeoglobales</taxon>
        <taxon>Archaeoglobaceae</taxon>
        <taxon>Archaeoglobus</taxon>
    </lineage>
</organism>
<dbReference type="Gene3D" id="1.10.287.1080">
    <property type="entry name" value="MazG-like"/>
    <property type="match status" value="1"/>
</dbReference>
<dbReference type="PIRSF" id="PIRSF029826">
    <property type="entry name" value="UCP029826_pph"/>
    <property type="match status" value="1"/>
</dbReference>
<dbReference type="Pfam" id="PF12643">
    <property type="entry name" value="MazG-like"/>
    <property type="match status" value="1"/>
</dbReference>
<evidence type="ECO:0000313" key="2">
    <source>
        <dbReference type="Proteomes" id="UP000028501"/>
    </source>
</evidence>
<dbReference type="PANTHER" id="PTHR46523:SF1">
    <property type="entry name" value="DCTP PYROPHOSPHATASE 1"/>
    <property type="match status" value="1"/>
</dbReference>
<dbReference type="AlphaFoldDB" id="A0A075WKJ0"/>
<dbReference type="CDD" id="cd11537">
    <property type="entry name" value="NTP-PPase_RS21-C6_like"/>
    <property type="match status" value="1"/>
</dbReference>